<sequence length="326" mass="37673">MSSSKSVLDLLLYKEIVYGTALSMEPIISRVAAFLGFEHKIGSDHTRLRFLVQLMVLSLKHYKLIMKNSYYYRALLVRKPTKSKMTRMHELIDLHYEYIHCIDLSFCHEFVTDDAVGKIAKKCIQLRQCVLWGCHQLTDKSIIALAIKCRYLTFLNFGGCFQITDKSLEVIGRELLYLDNLHLSGCKKITNTGIVALTPYSRVILQINSKDKFRIPMEFDLHHMKTQLRMFDCKQVQYREMSTNVYELIACFGSRPKAVSLWCAVDAKNCQSKYVPKLTTFDQEYHYKGLFQCISLKVLNITACPHVTIASTSTLLNHHVHIKILQ</sequence>
<dbReference type="Gene3D" id="3.80.10.10">
    <property type="entry name" value="Ribonuclease Inhibitor"/>
    <property type="match status" value="1"/>
</dbReference>
<evidence type="ECO:0000256" key="1">
    <source>
        <dbReference type="ARBA" id="ARBA00022786"/>
    </source>
</evidence>
<evidence type="ECO:0000313" key="4">
    <source>
        <dbReference type="Proteomes" id="UP000243217"/>
    </source>
</evidence>
<keyword evidence="1" id="KW-0833">Ubl conjugation pathway</keyword>
<dbReference type="STRING" id="74557.A0A1W0A1W0"/>
<dbReference type="PANTHER" id="PTHR13382">
    <property type="entry name" value="MITOCHONDRIAL ATP SYNTHASE COUPLING FACTOR B"/>
    <property type="match status" value="1"/>
</dbReference>
<dbReference type="InterPro" id="IPR057207">
    <property type="entry name" value="FBXL15_LRR"/>
</dbReference>
<dbReference type="EMBL" id="JNBS01000652">
    <property type="protein sequence ID" value="OQS04247.1"/>
    <property type="molecule type" value="Genomic_DNA"/>
</dbReference>
<name>A0A1W0A1W0_9STRA</name>
<evidence type="ECO:0000313" key="3">
    <source>
        <dbReference type="EMBL" id="OQS04247.1"/>
    </source>
</evidence>
<comment type="caution">
    <text evidence="3">The sequence shown here is derived from an EMBL/GenBank/DDBJ whole genome shotgun (WGS) entry which is preliminary data.</text>
</comment>
<keyword evidence="4" id="KW-1185">Reference proteome</keyword>
<feature type="domain" description="F-box/LRR-repeat protein 15-like leucin rich repeat" evidence="2">
    <location>
        <begin position="109"/>
        <end position="204"/>
    </location>
</feature>
<organism evidence="3 4">
    <name type="scientific">Thraustotheca clavata</name>
    <dbReference type="NCBI Taxonomy" id="74557"/>
    <lineage>
        <taxon>Eukaryota</taxon>
        <taxon>Sar</taxon>
        <taxon>Stramenopiles</taxon>
        <taxon>Oomycota</taxon>
        <taxon>Saprolegniomycetes</taxon>
        <taxon>Saprolegniales</taxon>
        <taxon>Achlyaceae</taxon>
        <taxon>Thraustotheca</taxon>
    </lineage>
</organism>
<proteinExistence type="predicted"/>
<protein>
    <recommendedName>
        <fullName evidence="2">F-box/LRR-repeat protein 15-like leucin rich repeat domain-containing protein</fullName>
    </recommendedName>
</protein>
<dbReference type="Proteomes" id="UP000243217">
    <property type="component" value="Unassembled WGS sequence"/>
</dbReference>
<accession>A0A1W0A1W0</accession>
<dbReference type="AlphaFoldDB" id="A0A1W0A1W0"/>
<evidence type="ECO:0000259" key="2">
    <source>
        <dbReference type="Pfam" id="PF25372"/>
    </source>
</evidence>
<reference evidence="3 4" key="1">
    <citation type="journal article" date="2014" name="Genome Biol. Evol.">
        <title>The secreted proteins of Achlya hypogyna and Thraustotheca clavata identify the ancestral oomycete secretome and reveal gene acquisitions by horizontal gene transfer.</title>
        <authorList>
            <person name="Misner I."/>
            <person name="Blouin N."/>
            <person name="Leonard G."/>
            <person name="Richards T.A."/>
            <person name="Lane C.E."/>
        </authorList>
    </citation>
    <scope>NUCLEOTIDE SEQUENCE [LARGE SCALE GENOMIC DNA]</scope>
    <source>
        <strain evidence="3 4">ATCC 34112</strain>
    </source>
</reference>
<dbReference type="OrthoDB" id="10257471at2759"/>
<gene>
    <name evidence="3" type="ORF">THRCLA_03500</name>
</gene>
<dbReference type="InterPro" id="IPR032675">
    <property type="entry name" value="LRR_dom_sf"/>
</dbReference>
<dbReference type="SUPFAM" id="SSF52047">
    <property type="entry name" value="RNI-like"/>
    <property type="match status" value="1"/>
</dbReference>
<dbReference type="InterPro" id="IPR006553">
    <property type="entry name" value="Leu-rich_rpt_Cys-con_subtyp"/>
</dbReference>
<dbReference type="InterPro" id="IPR050648">
    <property type="entry name" value="F-box_LRR-repeat"/>
</dbReference>
<dbReference type="SMART" id="SM00367">
    <property type="entry name" value="LRR_CC"/>
    <property type="match status" value="5"/>
</dbReference>
<dbReference type="GO" id="GO:0005737">
    <property type="term" value="C:cytoplasm"/>
    <property type="evidence" value="ECO:0007669"/>
    <property type="project" value="TreeGrafter"/>
</dbReference>
<dbReference type="Pfam" id="PF25372">
    <property type="entry name" value="DUF7885"/>
    <property type="match status" value="1"/>
</dbReference>